<sequence>MKRILQEIKSDWKEMVAAVAAGALLWGEFVAYAVANG</sequence>
<comment type="caution">
    <text evidence="2">The sequence shown here is derived from an EMBL/GenBank/DDBJ whole genome shotgun (WGS) entry which is preliminary data.</text>
</comment>
<name>A0A2M9A9J8_9BACT</name>
<keyword evidence="1" id="KW-1133">Transmembrane helix</keyword>
<evidence type="ECO:0000313" key="3">
    <source>
        <dbReference type="Proteomes" id="UP000231134"/>
    </source>
</evidence>
<keyword evidence="3" id="KW-1185">Reference proteome</keyword>
<proteinExistence type="predicted"/>
<gene>
    <name evidence="2" type="ORF">BGX16_2396</name>
</gene>
<keyword evidence="1" id="KW-0812">Transmembrane</keyword>
<keyword evidence="1" id="KW-0472">Membrane</keyword>
<protein>
    <submittedName>
        <fullName evidence="2">Uncharacterized protein</fullName>
    </submittedName>
</protein>
<organism evidence="2 3">
    <name type="scientific">Hallerella succinigenes</name>
    <dbReference type="NCBI Taxonomy" id="1896222"/>
    <lineage>
        <taxon>Bacteria</taxon>
        <taxon>Pseudomonadati</taxon>
        <taxon>Fibrobacterota</taxon>
        <taxon>Fibrobacteria</taxon>
        <taxon>Fibrobacterales</taxon>
        <taxon>Fibrobacteraceae</taxon>
        <taxon>Hallerella</taxon>
    </lineage>
</organism>
<dbReference type="Proteomes" id="UP000231134">
    <property type="component" value="Unassembled WGS sequence"/>
</dbReference>
<reference evidence="2 3" key="1">
    <citation type="submission" date="2017-11" db="EMBL/GenBank/DDBJ databases">
        <title>Animal gut microbial communities from fecal samples from Wisconsin, USA.</title>
        <authorList>
            <person name="Neumann A."/>
        </authorList>
    </citation>
    <scope>NUCLEOTIDE SEQUENCE [LARGE SCALE GENOMIC DNA]</scope>
    <source>
        <strain evidence="2 3">UWS3</strain>
    </source>
</reference>
<evidence type="ECO:0000313" key="2">
    <source>
        <dbReference type="EMBL" id="PJJ42370.1"/>
    </source>
</evidence>
<evidence type="ECO:0000256" key="1">
    <source>
        <dbReference type="SAM" id="Phobius"/>
    </source>
</evidence>
<dbReference type="AlphaFoldDB" id="A0A2M9A9J8"/>
<feature type="transmembrane region" description="Helical" evidence="1">
    <location>
        <begin position="12"/>
        <end position="35"/>
    </location>
</feature>
<accession>A0A2M9A9J8</accession>
<dbReference type="EMBL" id="PGEX01000001">
    <property type="protein sequence ID" value="PJJ42370.1"/>
    <property type="molecule type" value="Genomic_DNA"/>
</dbReference>